<dbReference type="Pfam" id="PF04029">
    <property type="entry name" value="2-ph_phosp"/>
    <property type="match status" value="1"/>
</dbReference>
<comment type="cofactor">
    <cofactor evidence="1">
        <name>Mg(2+)</name>
        <dbReference type="ChEBI" id="CHEBI:18420"/>
    </cofactor>
</comment>
<evidence type="ECO:0000256" key="1">
    <source>
        <dbReference type="ARBA" id="ARBA00001946"/>
    </source>
</evidence>
<keyword evidence="9" id="KW-1185">Reference proteome</keyword>
<name>A0A4Q7MBT3_9MICO</name>
<protein>
    <recommendedName>
        <fullName evidence="4">Probable 2-phosphosulfolactate phosphatase</fullName>
        <ecNumber evidence="3">3.1.3.71</ecNumber>
    </recommendedName>
</protein>
<gene>
    <name evidence="8" type="ORF">EV187_2678</name>
</gene>
<dbReference type="AlphaFoldDB" id="A0A4Q7MBT3"/>
<reference evidence="8 9" key="1">
    <citation type="submission" date="2019-02" db="EMBL/GenBank/DDBJ databases">
        <title>Genomic Encyclopedia of Type Strains, Phase IV (KMG-IV): sequencing the most valuable type-strain genomes for metagenomic binning, comparative biology and taxonomic classification.</title>
        <authorList>
            <person name="Goeker M."/>
        </authorList>
    </citation>
    <scope>NUCLEOTIDE SEQUENCE [LARGE SCALE GENOMIC DNA]</scope>
    <source>
        <strain evidence="8 9">DSM 43045</strain>
    </source>
</reference>
<dbReference type="OrthoDB" id="8588453at2"/>
<organism evidence="8 9">
    <name type="scientific">Agromyces ramosus</name>
    <dbReference type="NCBI Taxonomy" id="33879"/>
    <lineage>
        <taxon>Bacteria</taxon>
        <taxon>Bacillati</taxon>
        <taxon>Actinomycetota</taxon>
        <taxon>Actinomycetes</taxon>
        <taxon>Micrococcales</taxon>
        <taxon>Microbacteriaceae</taxon>
        <taxon>Agromyces</taxon>
    </lineage>
</organism>
<dbReference type="RefSeq" id="WP_130353546.1">
    <property type="nucleotide sequence ID" value="NZ_SGWY01000003.1"/>
</dbReference>
<evidence type="ECO:0000313" key="8">
    <source>
        <dbReference type="EMBL" id="RZS64298.1"/>
    </source>
</evidence>
<accession>A0A4Q7MBT3</accession>
<dbReference type="InterPro" id="IPR005238">
    <property type="entry name" value="ComB-like"/>
</dbReference>
<dbReference type="PANTHER" id="PTHR37311">
    <property type="entry name" value="2-PHOSPHOSULFOLACTATE PHOSPHATASE-RELATED"/>
    <property type="match status" value="1"/>
</dbReference>
<evidence type="ECO:0000313" key="9">
    <source>
        <dbReference type="Proteomes" id="UP000293289"/>
    </source>
</evidence>
<dbReference type="GO" id="GO:0050532">
    <property type="term" value="F:2-phosphosulfolactate phosphatase activity"/>
    <property type="evidence" value="ECO:0007669"/>
    <property type="project" value="UniProtKB-EC"/>
</dbReference>
<evidence type="ECO:0000256" key="3">
    <source>
        <dbReference type="ARBA" id="ARBA00012953"/>
    </source>
</evidence>
<evidence type="ECO:0000256" key="6">
    <source>
        <dbReference type="ARBA" id="ARBA00022842"/>
    </source>
</evidence>
<proteinExistence type="inferred from homology"/>
<comment type="catalytic activity">
    <reaction evidence="7">
        <text>(2R)-O-phospho-3-sulfolactate + H2O = (2R)-3-sulfolactate + phosphate</text>
        <dbReference type="Rhea" id="RHEA:23416"/>
        <dbReference type="ChEBI" id="CHEBI:15377"/>
        <dbReference type="ChEBI" id="CHEBI:15597"/>
        <dbReference type="ChEBI" id="CHEBI:43474"/>
        <dbReference type="ChEBI" id="CHEBI:58738"/>
        <dbReference type="EC" id="3.1.3.71"/>
    </reaction>
</comment>
<keyword evidence="5" id="KW-0378">Hydrolase</keyword>
<dbReference type="InterPro" id="IPR036702">
    <property type="entry name" value="ComB-like_sf"/>
</dbReference>
<comment type="similarity">
    <text evidence="2">Belongs to the ComB family.</text>
</comment>
<dbReference type="EC" id="3.1.3.71" evidence="3"/>
<dbReference type="Proteomes" id="UP000293289">
    <property type="component" value="Unassembled WGS sequence"/>
</dbReference>
<evidence type="ECO:0000256" key="7">
    <source>
        <dbReference type="ARBA" id="ARBA00033711"/>
    </source>
</evidence>
<sequence length="259" mass="26220">MSDSSAPFGQAKYQVRFDWGAAGAERILPGAHVAVVVDVLSFTTAVVAAAERGVPVAPWPAGDAAGAAALARRLGGVVAGRRGEPGPSLSPTSFAGAEAFDELDGPVVIPSPNGGAIAAGLAERGLVVLAGALRNRTAVAEWILALQSERGERTIVAIVAAGERVTSASEAIRFAIEDQLAAGAIVDALVGLGIDHTSPEAAVACAAFEGLRHATTHLIGASGSAVELVEGGFRGDVRFASERDASRVVPELRDGVFRA</sequence>
<dbReference type="EMBL" id="SGWY01000003">
    <property type="protein sequence ID" value="RZS64298.1"/>
    <property type="molecule type" value="Genomic_DNA"/>
</dbReference>
<dbReference type="Gene3D" id="3.90.1560.10">
    <property type="entry name" value="ComB-like"/>
    <property type="match status" value="1"/>
</dbReference>
<keyword evidence="6" id="KW-0460">Magnesium</keyword>
<dbReference type="GO" id="GO:0000287">
    <property type="term" value="F:magnesium ion binding"/>
    <property type="evidence" value="ECO:0007669"/>
    <property type="project" value="InterPro"/>
</dbReference>
<evidence type="ECO:0000256" key="5">
    <source>
        <dbReference type="ARBA" id="ARBA00022801"/>
    </source>
</evidence>
<comment type="caution">
    <text evidence="8">The sequence shown here is derived from an EMBL/GenBank/DDBJ whole genome shotgun (WGS) entry which is preliminary data.</text>
</comment>
<evidence type="ECO:0000256" key="2">
    <source>
        <dbReference type="ARBA" id="ARBA00009997"/>
    </source>
</evidence>
<dbReference type="GO" id="GO:0050545">
    <property type="term" value="F:sulfopyruvate decarboxylase activity"/>
    <property type="evidence" value="ECO:0007669"/>
    <property type="project" value="TreeGrafter"/>
</dbReference>
<dbReference type="PANTHER" id="PTHR37311:SF1">
    <property type="entry name" value="2-PHOSPHOSULFOLACTATE PHOSPHATASE-RELATED"/>
    <property type="match status" value="1"/>
</dbReference>
<evidence type="ECO:0000256" key="4">
    <source>
        <dbReference type="ARBA" id="ARBA00021948"/>
    </source>
</evidence>
<dbReference type="SUPFAM" id="SSF142823">
    <property type="entry name" value="ComB-like"/>
    <property type="match status" value="1"/>
</dbReference>